<dbReference type="InterPro" id="IPR008715">
    <property type="entry name" value="SAM-MeTfrase_NodS-like"/>
</dbReference>
<organism evidence="2 3">
    <name type="scientific">Agreia pratensis</name>
    <dbReference type="NCBI Taxonomy" id="150121"/>
    <lineage>
        <taxon>Bacteria</taxon>
        <taxon>Bacillati</taxon>
        <taxon>Actinomycetota</taxon>
        <taxon>Actinomycetes</taxon>
        <taxon>Micrococcales</taxon>
        <taxon>Microbacteriaceae</taxon>
        <taxon>Agreia</taxon>
    </lineage>
</organism>
<gene>
    <name evidence="2" type="ORF">SAMN06296010_1909</name>
</gene>
<proteinExistence type="predicted"/>
<dbReference type="STRING" id="150121.SAMN06296010_1909"/>
<dbReference type="EMBL" id="FXAY01000002">
    <property type="protein sequence ID" value="SMG32530.1"/>
    <property type="molecule type" value="Genomic_DNA"/>
</dbReference>
<dbReference type="Gene3D" id="3.40.50.10320">
    <property type="entry name" value="LmbE-like"/>
    <property type="match status" value="1"/>
</dbReference>
<evidence type="ECO:0000256" key="1">
    <source>
        <dbReference type="ARBA" id="ARBA00022833"/>
    </source>
</evidence>
<dbReference type="OrthoDB" id="116799at2"/>
<dbReference type="Proteomes" id="UP000193244">
    <property type="component" value="Unassembled WGS sequence"/>
</dbReference>
<dbReference type="PANTHER" id="PTHR12993">
    <property type="entry name" value="N-ACETYLGLUCOSAMINYL-PHOSPHATIDYLINOSITOL DE-N-ACETYLASE-RELATED"/>
    <property type="match status" value="1"/>
</dbReference>
<dbReference type="SUPFAM" id="SSF102588">
    <property type="entry name" value="LmbE-like"/>
    <property type="match status" value="1"/>
</dbReference>
<name>A0A1X7JVT9_9MICO</name>
<dbReference type="InterPro" id="IPR029063">
    <property type="entry name" value="SAM-dependent_MTases_sf"/>
</dbReference>
<dbReference type="GO" id="GO:0016137">
    <property type="term" value="P:glycoside metabolic process"/>
    <property type="evidence" value="ECO:0007669"/>
    <property type="project" value="UniProtKB-ARBA"/>
</dbReference>
<dbReference type="InterPro" id="IPR003737">
    <property type="entry name" value="GlcNAc_PI_deacetylase-related"/>
</dbReference>
<dbReference type="InterPro" id="IPR024078">
    <property type="entry name" value="LmbE-like_dom_sf"/>
</dbReference>
<protein>
    <submittedName>
        <fullName evidence="2">N-acetylglucosaminyl deacetylase, LmbE family</fullName>
    </submittedName>
</protein>
<dbReference type="RefSeq" id="WP_085485183.1">
    <property type="nucleotide sequence ID" value="NZ_FXAY01000002.1"/>
</dbReference>
<dbReference type="GO" id="GO:0009312">
    <property type="term" value="P:oligosaccharide biosynthetic process"/>
    <property type="evidence" value="ECO:0007669"/>
    <property type="project" value="InterPro"/>
</dbReference>
<dbReference type="PANTHER" id="PTHR12993:SF29">
    <property type="entry name" value="BLR3841 PROTEIN"/>
    <property type="match status" value="1"/>
</dbReference>
<sequence length="457" mass="48841">MTFDHRDAGTTNSAWLASENWASVPSLSLDDVGLLVVVAAHPDDETLGAGGLIAAAHAARIPVAVIVATAGERSHPESTTVTPERLTVIRRAEVVGAIDALAPGASIQLLGLPDGELRQHGDSLTSAVRAAIGDHSGVLVASPWRGDGHPDHTVAANAAAMAAEAAGATLVEYPIWGWHWAEPSSPQWPWERLRTLPLSAEATAAKAAALALHRSQTEPLSDAPGDEAIVSSSFAAHFRRDFETFVVADESAAALSGESLEQSYFDTFYQGRADPWGFETRWYEERKRALTLAALPRRRFGSALEIGCSIGVLTAELADRADDVLATDIAQAPLDLARERLAGRSEVRLERRALQQEWPDETFDLIVVSEVGYYLAADRLDELVSRAAASLNDGGIVVACHWRHPVSDYPMRGDDVHGAFHRSARLKCIGGYADDDFLLDVFGLPGAVSVATAEGLV</sequence>
<dbReference type="AlphaFoldDB" id="A0A1X7JVT9"/>
<dbReference type="GO" id="GO:0008757">
    <property type="term" value="F:S-adenosylmethionine-dependent methyltransferase activity"/>
    <property type="evidence" value="ECO:0007669"/>
    <property type="project" value="InterPro"/>
</dbReference>
<keyword evidence="1" id="KW-0862">Zinc</keyword>
<dbReference type="CDD" id="cd02440">
    <property type="entry name" value="AdoMet_MTases"/>
    <property type="match status" value="1"/>
</dbReference>
<evidence type="ECO:0000313" key="3">
    <source>
        <dbReference type="Proteomes" id="UP000193244"/>
    </source>
</evidence>
<dbReference type="Gene3D" id="3.40.50.150">
    <property type="entry name" value="Vaccinia Virus protein VP39"/>
    <property type="match status" value="1"/>
</dbReference>
<dbReference type="Pfam" id="PF02585">
    <property type="entry name" value="PIG-L"/>
    <property type="match status" value="1"/>
</dbReference>
<dbReference type="SUPFAM" id="SSF53335">
    <property type="entry name" value="S-adenosyl-L-methionine-dependent methyltransferases"/>
    <property type="match status" value="1"/>
</dbReference>
<dbReference type="GO" id="GO:0016811">
    <property type="term" value="F:hydrolase activity, acting on carbon-nitrogen (but not peptide) bonds, in linear amides"/>
    <property type="evidence" value="ECO:0007669"/>
    <property type="project" value="TreeGrafter"/>
</dbReference>
<accession>A0A1X7JVT9</accession>
<dbReference type="Pfam" id="PF05401">
    <property type="entry name" value="NodS"/>
    <property type="match status" value="1"/>
</dbReference>
<keyword evidence="3" id="KW-1185">Reference proteome</keyword>
<evidence type="ECO:0000313" key="2">
    <source>
        <dbReference type="EMBL" id="SMG32530.1"/>
    </source>
</evidence>
<reference evidence="3" key="1">
    <citation type="submission" date="2017-04" db="EMBL/GenBank/DDBJ databases">
        <authorList>
            <person name="Varghese N."/>
            <person name="Submissions S."/>
        </authorList>
    </citation>
    <scope>NUCLEOTIDE SEQUENCE [LARGE SCALE GENOMIC DNA]</scope>
    <source>
        <strain evidence="3">VKM Ac-2510</strain>
    </source>
</reference>